<evidence type="ECO:0000256" key="2">
    <source>
        <dbReference type="ARBA" id="ARBA00007185"/>
    </source>
</evidence>
<dbReference type="PANTHER" id="PTHR11670">
    <property type="entry name" value="ACONITASE/IRON-RESPONSIVE ELEMENT FAMILY MEMBER"/>
    <property type="match status" value="1"/>
</dbReference>
<dbReference type="RefSeq" id="WP_308116624.1">
    <property type="nucleotide sequence ID" value="NZ_JAGSHT010000010.1"/>
</dbReference>
<protein>
    <submittedName>
        <fullName evidence="8">Aconitate hydratase</fullName>
    </submittedName>
</protein>
<dbReference type="SUPFAM" id="SSF52016">
    <property type="entry name" value="LeuD/IlvD-like"/>
    <property type="match status" value="1"/>
</dbReference>
<evidence type="ECO:0000256" key="4">
    <source>
        <dbReference type="ARBA" id="ARBA00023004"/>
    </source>
</evidence>
<dbReference type="Gene3D" id="3.20.19.10">
    <property type="entry name" value="Aconitase, domain 4"/>
    <property type="match status" value="1"/>
</dbReference>
<dbReference type="InterPro" id="IPR036008">
    <property type="entry name" value="Aconitase_4Fe-4S_dom"/>
</dbReference>
<sequence length="930" mass="100305">MSQNSFAAQDRLQVADTAYEIYRLDAVPGLDRLPYSLKVLAENLLRNEDGRVVTAEQVRALAAWDPAGTDNPEIQFTPARVLMQDFTGVPCVVDLVAMRNAMTELGGDPQRINPLIPTDLVIDHSVIADVFGRPDAYLRNAELEFERNRERYELLRWAQQSFADFQVVPPNTGICHQVNLEYLARTVFVRQTPDGPLAYPDTLVGTDSHTPMINGLGVLGWGVGGIEAEAAMLGQPMSMLIPQVVGLKLTGELREGTTATDLVLTVAELLRRTRVVGKFVDFFGPGVGNVPLATRATLGNMSPEYGSTVTIFPIDDETLDYLRLTGRAPEQVALVEAYAKEQGLWHDPDHVPEYSQVVELDLGTVEPSLAGPRRPQDRIPLRVAQHTFRALLNGKGVEEAVQGGLDEASGESFPASDPVAISARIERDALPFTAPGTDPAQWPTNPVPLSLGGADTTIDHGHVVIAAITSCTNTSNPSVMIAAGLLAKNAVERGLRSKPWVKTSLAPGSRVVTDYYERAGLTPYLNELGFDLVGYGCTTCIGNSGPLIPEVSDAVATGDLNVSAVLSGNRNFEGRIHAETKMNFLTSPPLVIAYALAGTMHADLLTEPLGRDADGVDVYLKDIWPTGAQIKTVVDAVVEADMFTKGYSDVLVGDDNWRGMSLADSAVFDWQEDSTYVRHPPYFEGMRRDPDPVQDIAGARVLAHLGDSVTTDHISPAGSILPSSPAGEYLKSHGVKVRDFNSYGSRRGNHDVMIRGTFANVRLRNKLVPGVEGGFTRVLPDGEQSSIFDAAMVYAEQGTPLVVLAGSDYGSGSSRDWAAKGTMLLGVRAVLATSFERIHRSNLIGMGVLPLQFADGDSPEALGLDGTETYLISGLAGADPMPREVEVRADADDGGSREFTMTVRIDTPAEAAYYTHGGILQYVLRQLLSD</sequence>
<comment type="caution">
    <text evidence="8">The sequence shown here is derived from an EMBL/GenBank/DDBJ whole genome shotgun (WGS) entry which is preliminary data.</text>
</comment>
<evidence type="ECO:0000256" key="5">
    <source>
        <dbReference type="ARBA" id="ARBA00023014"/>
    </source>
</evidence>
<keyword evidence="3" id="KW-0479">Metal-binding</keyword>
<dbReference type="InterPro" id="IPR015931">
    <property type="entry name" value="Acnase/IPM_dHydase_lsu_aba_1/3"/>
</dbReference>
<dbReference type="PROSITE" id="PS00450">
    <property type="entry name" value="ACONITASE_1"/>
    <property type="match status" value="1"/>
</dbReference>
<evidence type="ECO:0000256" key="1">
    <source>
        <dbReference type="ARBA" id="ARBA00001966"/>
    </source>
</evidence>
<evidence type="ECO:0000259" key="7">
    <source>
        <dbReference type="Pfam" id="PF00694"/>
    </source>
</evidence>
<accession>A0ABS7S7N8</accession>
<keyword evidence="5" id="KW-0411">Iron-sulfur</keyword>
<evidence type="ECO:0000313" key="9">
    <source>
        <dbReference type="Proteomes" id="UP000826651"/>
    </source>
</evidence>
<dbReference type="Pfam" id="PF00694">
    <property type="entry name" value="Aconitase_C"/>
    <property type="match status" value="1"/>
</dbReference>
<dbReference type="InterPro" id="IPR001030">
    <property type="entry name" value="Acoase/IPM_deHydtase_lsu_aba"/>
</dbReference>
<dbReference type="SUPFAM" id="SSF53732">
    <property type="entry name" value="Aconitase iron-sulfur domain"/>
    <property type="match status" value="1"/>
</dbReference>
<evidence type="ECO:0000259" key="6">
    <source>
        <dbReference type="Pfam" id="PF00330"/>
    </source>
</evidence>
<keyword evidence="4" id="KW-0408">Iron</keyword>
<dbReference type="NCBIfam" id="NF009520">
    <property type="entry name" value="PRK12881.1"/>
    <property type="match status" value="1"/>
</dbReference>
<dbReference type="PROSITE" id="PS01244">
    <property type="entry name" value="ACONITASE_2"/>
    <property type="match status" value="1"/>
</dbReference>
<organism evidence="8 9">
    <name type="scientific">Occultella gossypii</name>
    <dbReference type="NCBI Taxonomy" id="2800820"/>
    <lineage>
        <taxon>Bacteria</taxon>
        <taxon>Bacillati</taxon>
        <taxon>Actinomycetota</taxon>
        <taxon>Actinomycetes</taxon>
        <taxon>Micrococcales</taxon>
        <taxon>Ruaniaceae</taxon>
        <taxon>Occultella</taxon>
    </lineage>
</organism>
<dbReference type="Gene3D" id="3.30.499.10">
    <property type="entry name" value="Aconitase, domain 3"/>
    <property type="match status" value="2"/>
</dbReference>
<gene>
    <name evidence="8" type="ORF">KCQ71_09320</name>
</gene>
<reference evidence="8 9" key="1">
    <citation type="submission" date="2021-04" db="EMBL/GenBank/DDBJ databases">
        <title>Ruania sp. nov., isolated from sandy soil of mangrove forest.</title>
        <authorList>
            <person name="Ge X."/>
            <person name="Huang R."/>
            <person name="Liu W."/>
        </authorList>
    </citation>
    <scope>NUCLEOTIDE SEQUENCE [LARGE SCALE GENOMIC DNA]</scope>
    <source>
        <strain evidence="8 9">N2-46</strain>
    </source>
</reference>
<dbReference type="PRINTS" id="PR00415">
    <property type="entry name" value="ACONITASE"/>
</dbReference>
<keyword evidence="9" id="KW-1185">Reference proteome</keyword>
<comment type="similarity">
    <text evidence="2">Belongs to the aconitase/IPM isomerase family.</text>
</comment>
<evidence type="ECO:0000313" key="8">
    <source>
        <dbReference type="EMBL" id="MBZ2196350.1"/>
    </source>
</evidence>
<comment type="cofactor">
    <cofactor evidence="1">
        <name>[4Fe-4S] cluster</name>
        <dbReference type="ChEBI" id="CHEBI:49883"/>
    </cofactor>
</comment>
<dbReference type="Pfam" id="PF00330">
    <property type="entry name" value="Aconitase"/>
    <property type="match status" value="1"/>
</dbReference>
<dbReference type="InterPro" id="IPR015928">
    <property type="entry name" value="Aconitase/3IPM_dehydase_swvl"/>
</dbReference>
<proteinExistence type="inferred from homology"/>
<dbReference type="CDD" id="cd01580">
    <property type="entry name" value="AcnA_IRP_Swivel"/>
    <property type="match status" value="1"/>
</dbReference>
<feature type="domain" description="Aconitase/3-isopropylmalate dehydratase large subunit alpha/beta/alpha" evidence="6">
    <location>
        <begin position="71"/>
        <end position="598"/>
    </location>
</feature>
<dbReference type="InterPro" id="IPR018136">
    <property type="entry name" value="Aconitase_4Fe-4S_BS"/>
</dbReference>
<name>A0ABS7S7N8_9MICO</name>
<dbReference type="Gene3D" id="6.10.190.10">
    <property type="match status" value="1"/>
</dbReference>
<feature type="domain" description="Aconitase A/isopropylmalate dehydratase small subunit swivel" evidence="7">
    <location>
        <begin position="728"/>
        <end position="855"/>
    </location>
</feature>
<dbReference type="InterPro" id="IPR006249">
    <property type="entry name" value="Aconitase/IRP2"/>
</dbReference>
<dbReference type="InterPro" id="IPR000573">
    <property type="entry name" value="AconitaseA/IPMdHydase_ssu_swvl"/>
</dbReference>
<dbReference type="InterPro" id="IPR044137">
    <property type="entry name" value="AcnA_IRP_Swivel"/>
</dbReference>
<evidence type="ECO:0000256" key="3">
    <source>
        <dbReference type="ARBA" id="ARBA00022723"/>
    </source>
</evidence>
<dbReference type="EMBL" id="JAGSHT010000010">
    <property type="protein sequence ID" value="MBZ2196350.1"/>
    <property type="molecule type" value="Genomic_DNA"/>
</dbReference>
<dbReference type="NCBIfam" id="NF006757">
    <property type="entry name" value="PRK09277.1"/>
    <property type="match status" value="1"/>
</dbReference>
<dbReference type="Proteomes" id="UP000826651">
    <property type="component" value="Unassembled WGS sequence"/>
</dbReference>